<dbReference type="EMBL" id="CM003140">
    <property type="protein sequence ID" value="KIS72178.1"/>
    <property type="molecule type" value="Genomic_DNA"/>
</dbReference>
<accession>A0A0D1D1C0</accession>
<name>A0A0D1D1C0_MYCMD</name>
<keyword evidence="3" id="KW-1185">Reference proteome</keyword>
<evidence type="ECO:0000313" key="2">
    <source>
        <dbReference type="EMBL" id="KIS72178.1"/>
    </source>
</evidence>
<feature type="compositionally biased region" description="Polar residues" evidence="1">
    <location>
        <begin position="844"/>
        <end position="854"/>
    </location>
</feature>
<feature type="compositionally biased region" description="Polar residues" evidence="1">
    <location>
        <begin position="255"/>
        <end position="264"/>
    </location>
</feature>
<feature type="compositionally biased region" description="Polar residues" evidence="1">
    <location>
        <begin position="724"/>
        <end position="738"/>
    </location>
</feature>
<sequence length="917" mass="99905">MAARSCAKRAHQLTTSTLSWGVGPSRLPTTSACACHLFTTSTPVALRNNASDHKFSTSASVYDESSSSASAAAKNAEPPSSSKTASIGLFAGEDANAEPTLEYLDSLKPRARRIQRGEQRPKRGTVNPFAKSSSNKNNAEDKQWERTRARINASFTRDQLASLGRAARLPGSYARTVKKDDLVRRIMIHRFGMEDARERAEREKREELDKRSVHISFRPAELYLLLARGSNRVRQEASKAQVVMLPQGPAKEKQQSSSGSASTETKLGFWIRGKDEGIKRMTKWVEGFKQSIKTKEETIVLFAEARNTETTSETGFSEVLPAELVRYISQLSRCFLEASPIQHGKVTLSLAYLDERDAGKAVLLLRQYHAEAAKAIHRIGAAAYSDNFSNSRKYSMLPFVPNEPTPWIKQADDLLYGSHSDFSFRVSYVPELNAFSMLSTTKFPEMKLSGWSHQGELQFVEPFRALIESATTQSAECDAVECSAELGHVLFDAGGLTLADEGLSEEEIVLRLQDPLAAPLSGSWPIQSALHWARQFHTRFGREASRFVPSTLFRSQKNSSLDVWLERQGYMLATSEQGALPSERLVLVYQPADAGYLGQRRKLEIVLVRQQNESNLAEAAKGGWQIHQTRWVSEAQADLMVPDKGADLRLVAKTSVALEAEELAAVESGLASCLSPRPQSAAAKAAVEEVESGGAAGEAEVDEMEHVRTDVDAVLGDETEVVERSSTSAPEAESMSTSNLSANAGVIRPSTLDLGSAGKVALESVMRSTVQTYVQRSALPVASPSPEPDTVSEPPTAIDDSATTPAVDVVEQRPASPETGAVSTTPFATTKQEGVSAQVAPVSDASTQPTATSESVASAFSPILIREISQDSITRLTSQSLRITWRLRASSEPSAPEWTSVVEPISALLEQHDLFTR</sequence>
<feature type="region of interest" description="Disordered" evidence="1">
    <location>
        <begin position="777"/>
        <end position="854"/>
    </location>
</feature>
<evidence type="ECO:0000256" key="1">
    <source>
        <dbReference type="SAM" id="MobiDB-lite"/>
    </source>
</evidence>
<dbReference type="OMA" id="HRFGMED"/>
<dbReference type="STRING" id="237631.A0A0D1D1C0"/>
<dbReference type="RefSeq" id="XP_011386420.1">
    <property type="nucleotide sequence ID" value="XM_011388118.1"/>
</dbReference>
<dbReference type="GeneID" id="23561853"/>
<dbReference type="VEuPathDB" id="FungiDB:UMAG_00596"/>
<dbReference type="InParanoid" id="A0A0D1D1C0"/>
<proteinExistence type="predicted"/>
<feature type="region of interest" description="Disordered" evidence="1">
    <location>
        <begin position="245"/>
        <end position="264"/>
    </location>
</feature>
<feature type="region of interest" description="Disordered" evidence="1">
    <location>
        <begin position="108"/>
        <end position="144"/>
    </location>
</feature>
<gene>
    <name evidence="2" type="ORF">UMAG_00596</name>
</gene>
<reference evidence="2 3" key="1">
    <citation type="journal article" date="2006" name="Nature">
        <title>Insights from the genome of the biotrophic fungal plant pathogen Ustilago maydis.</title>
        <authorList>
            <person name="Kamper J."/>
            <person name="Kahmann R."/>
            <person name="Bolker M."/>
            <person name="Ma L.J."/>
            <person name="Brefort T."/>
            <person name="Saville B.J."/>
            <person name="Banuett F."/>
            <person name="Kronstad J.W."/>
            <person name="Gold S.E."/>
            <person name="Muller O."/>
            <person name="Perlin M.H."/>
            <person name="Wosten H.A."/>
            <person name="de Vries R."/>
            <person name="Ruiz-Herrera J."/>
            <person name="Reynaga-Pena C.G."/>
            <person name="Snetselaar K."/>
            <person name="McCann M."/>
            <person name="Perez-Martin J."/>
            <person name="Feldbrugge M."/>
            <person name="Basse C.W."/>
            <person name="Steinberg G."/>
            <person name="Ibeas J.I."/>
            <person name="Holloman W."/>
            <person name="Guzman P."/>
            <person name="Farman M."/>
            <person name="Stajich J.E."/>
            <person name="Sentandreu R."/>
            <person name="Gonzalez-Prieto J.M."/>
            <person name="Kennell J.C."/>
            <person name="Molina L."/>
            <person name="Schirawski J."/>
            <person name="Mendoza-Mendoza A."/>
            <person name="Greilinger D."/>
            <person name="Munch K."/>
            <person name="Rossel N."/>
            <person name="Scherer M."/>
            <person name="Vranes M."/>
            <person name="Ladendorf O."/>
            <person name="Vincon V."/>
            <person name="Fuchs U."/>
            <person name="Sandrock B."/>
            <person name="Meng S."/>
            <person name="Ho E.C."/>
            <person name="Cahill M.J."/>
            <person name="Boyce K.J."/>
            <person name="Klose J."/>
            <person name="Klosterman S.J."/>
            <person name="Deelstra H.J."/>
            <person name="Ortiz-Castellanos L."/>
            <person name="Li W."/>
            <person name="Sanchez-Alonso P."/>
            <person name="Schreier P.H."/>
            <person name="Hauser-Hahn I."/>
            <person name="Vaupel M."/>
            <person name="Koopmann E."/>
            <person name="Friedrich G."/>
            <person name="Voss H."/>
            <person name="Schluter T."/>
            <person name="Margolis J."/>
            <person name="Platt D."/>
            <person name="Swimmer C."/>
            <person name="Gnirke A."/>
            <person name="Chen F."/>
            <person name="Vysotskaia V."/>
            <person name="Mannhaupt G."/>
            <person name="Guldener U."/>
            <person name="Munsterkotter M."/>
            <person name="Haase D."/>
            <person name="Oesterheld M."/>
            <person name="Mewes H.W."/>
            <person name="Mauceli E.W."/>
            <person name="DeCaprio D."/>
            <person name="Wade C.M."/>
            <person name="Butler J."/>
            <person name="Young S."/>
            <person name="Jaffe D.B."/>
            <person name="Calvo S."/>
            <person name="Nusbaum C."/>
            <person name="Galagan J."/>
            <person name="Birren B.W."/>
        </authorList>
    </citation>
    <scope>NUCLEOTIDE SEQUENCE [LARGE SCALE GENOMIC DNA]</scope>
    <source>
        <strain evidence="3">DSM 14603 / FGSC 9021 / UM521</strain>
    </source>
</reference>
<dbReference type="Proteomes" id="UP000000561">
    <property type="component" value="Chromosome 1"/>
</dbReference>
<organism evidence="2 3">
    <name type="scientific">Mycosarcoma maydis</name>
    <name type="common">Corn smut fungus</name>
    <name type="synonym">Ustilago maydis</name>
    <dbReference type="NCBI Taxonomy" id="5270"/>
    <lineage>
        <taxon>Eukaryota</taxon>
        <taxon>Fungi</taxon>
        <taxon>Dikarya</taxon>
        <taxon>Basidiomycota</taxon>
        <taxon>Ustilaginomycotina</taxon>
        <taxon>Ustilaginomycetes</taxon>
        <taxon>Ustilaginales</taxon>
        <taxon>Ustilaginaceae</taxon>
        <taxon>Mycosarcoma</taxon>
    </lineage>
</organism>
<feature type="compositionally biased region" description="Polar residues" evidence="1">
    <location>
        <begin position="821"/>
        <end position="835"/>
    </location>
</feature>
<dbReference type="OrthoDB" id="2550943at2759"/>
<evidence type="ECO:0000313" key="3">
    <source>
        <dbReference type="Proteomes" id="UP000000561"/>
    </source>
</evidence>
<dbReference type="KEGG" id="uma:UMAG_00596"/>
<feature type="region of interest" description="Disordered" evidence="1">
    <location>
        <begin position="715"/>
        <end position="738"/>
    </location>
</feature>
<dbReference type="AlphaFoldDB" id="A0A0D1D1C0"/>
<dbReference type="eggNOG" id="ENOG502R2I6">
    <property type="taxonomic scope" value="Eukaryota"/>
</dbReference>
<protein>
    <submittedName>
        <fullName evidence="2">Uncharacterized protein</fullName>
    </submittedName>
</protein>